<keyword evidence="3" id="KW-1003">Cell membrane</keyword>
<evidence type="ECO:0000313" key="11">
    <source>
        <dbReference type="EMBL" id="QPC82581.1"/>
    </source>
</evidence>
<feature type="domain" description="Mechanosensitive ion channel MscS" evidence="9">
    <location>
        <begin position="188"/>
        <end position="255"/>
    </location>
</feature>
<evidence type="ECO:0000256" key="5">
    <source>
        <dbReference type="ARBA" id="ARBA00022989"/>
    </source>
</evidence>
<dbReference type="SUPFAM" id="SSF82689">
    <property type="entry name" value="Mechanosensitive channel protein MscS (YggB), C-terminal domain"/>
    <property type="match status" value="1"/>
</dbReference>
<feature type="domain" description="Mechanosensitive ion channel MscS C-terminal" evidence="10">
    <location>
        <begin position="262"/>
        <end position="347"/>
    </location>
</feature>
<proteinExistence type="inferred from homology"/>
<evidence type="ECO:0000256" key="2">
    <source>
        <dbReference type="ARBA" id="ARBA00008017"/>
    </source>
</evidence>
<dbReference type="Gene3D" id="3.30.70.100">
    <property type="match status" value="1"/>
</dbReference>
<dbReference type="InterPro" id="IPR023408">
    <property type="entry name" value="MscS_beta-dom_sf"/>
</dbReference>
<dbReference type="AlphaFoldDB" id="A0A7S8E8Z8"/>
<evidence type="ECO:0000259" key="9">
    <source>
        <dbReference type="Pfam" id="PF00924"/>
    </source>
</evidence>
<comment type="subcellular location">
    <subcellularLocation>
        <location evidence="1">Cell membrane</location>
        <topology evidence="1">Multi-pass membrane protein</topology>
    </subcellularLocation>
</comment>
<feature type="region of interest" description="Disordered" evidence="7">
    <location>
        <begin position="361"/>
        <end position="427"/>
    </location>
</feature>
<dbReference type="InterPro" id="IPR011014">
    <property type="entry name" value="MscS_channel_TM-2"/>
</dbReference>
<dbReference type="Pfam" id="PF00924">
    <property type="entry name" value="MS_channel_2nd"/>
    <property type="match status" value="1"/>
</dbReference>
<keyword evidence="12" id="KW-1185">Reference proteome</keyword>
<dbReference type="Gene3D" id="2.30.30.60">
    <property type="match status" value="1"/>
</dbReference>
<evidence type="ECO:0000256" key="6">
    <source>
        <dbReference type="ARBA" id="ARBA00023136"/>
    </source>
</evidence>
<feature type="transmembrane region" description="Helical" evidence="8">
    <location>
        <begin position="102"/>
        <end position="128"/>
    </location>
</feature>
<evidence type="ECO:0000256" key="3">
    <source>
        <dbReference type="ARBA" id="ARBA00022475"/>
    </source>
</evidence>
<dbReference type="GO" id="GO:0005886">
    <property type="term" value="C:plasma membrane"/>
    <property type="evidence" value="ECO:0007669"/>
    <property type="project" value="UniProtKB-SubCell"/>
</dbReference>
<dbReference type="InterPro" id="IPR010920">
    <property type="entry name" value="LSM_dom_sf"/>
</dbReference>
<dbReference type="InterPro" id="IPR006685">
    <property type="entry name" value="MscS_channel_2nd"/>
</dbReference>
<evidence type="ECO:0000256" key="1">
    <source>
        <dbReference type="ARBA" id="ARBA00004651"/>
    </source>
</evidence>
<evidence type="ECO:0000259" key="10">
    <source>
        <dbReference type="Pfam" id="PF21082"/>
    </source>
</evidence>
<comment type="similarity">
    <text evidence="2">Belongs to the MscS (TC 1.A.23) family.</text>
</comment>
<keyword evidence="4 8" id="KW-0812">Transmembrane</keyword>
<feature type="compositionally biased region" description="Basic and acidic residues" evidence="7">
    <location>
        <begin position="372"/>
        <end position="419"/>
    </location>
</feature>
<keyword evidence="5 8" id="KW-1133">Transmembrane helix</keyword>
<dbReference type="Gene3D" id="1.10.287.1260">
    <property type="match status" value="1"/>
</dbReference>
<sequence>MEFFENLPGISQIPLGTRILAINVLIVFISFIIAWLLRKRIARLCTAPIRALTTRTSSNMDDIWTRHFEKVVGYVVLAIPLYASLLLLPFEPPWPQLINQLAFSLLLFAAFRFLYDVATTFFASVYRFEKLTGQKIDKALLPLISVSARSLVVVFGVVSIAQLWGWNVAGLVTGLGLGGLTISLAAKDILDDVLGYAVIITDNIFREEEYIVSAYAEGIVENIGLRSTRVRQLNQGLVTVPNSKLSDDWVVNWSRLEKRWFNFVVGVTLSSTADRIREFVQLLPERLKAREHVDEESVVVLFTEYDDSSLSILVRCYVNLPDWVDAHAERQEVNLLIMQTLHETGLEVAFPSRSLYLESIPGRSKNGASNNGDKRAAQSQHHQEHHREERPVEHQNKRSGDHPFSQDDDKHEIADKAAGDDDDGILD</sequence>
<dbReference type="InterPro" id="IPR011066">
    <property type="entry name" value="MscS_channel_C_sf"/>
</dbReference>
<dbReference type="SUPFAM" id="SSF82861">
    <property type="entry name" value="Mechanosensitive channel protein MscS (YggB), transmembrane region"/>
    <property type="match status" value="1"/>
</dbReference>
<dbReference type="GO" id="GO:0055085">
    <property type="term" value="P:transmembrane transport"/>
    <property type="evidence" value="ECO:0007669"/>
    <property type="project" value="InterPro"/>
</dbReference>
<evidence type="ECO:0000256" key="7">
    <source>
        <dbReference type="SAM" id="MobiDB-lite"/>
    </source>
</evidence>
<dbReference type="EMBL" id="CP062983">
    <property type="protein sequence ID" value="QPC82581.1"/>
    <property type="molecule type" value="Genomic_DNA"/>
</dbReference>
<protein>
    <submittedName>
        <fullName evidence="11">Mechanosensitive ion channel</fullName>
    </submittedName>
</protein>
<name>A0A7S8E8Z8_9CHLR</name>
<dbReference type="Proteomes" id="UP000594468">
    <property type="component" value="Chromosome"/>
</dbReference>
<reference evidence="11 12" key="1">
    <citation type="submission" date="2020-02" db="EMBL/GenBank/DDBJ databases">
        <authorList>
            <person name="Zheng R.K."/>
            <person name="Sun C.M."/>
        </authorList>
    </citation>
    <scope>NUCLEOTIDE SEQUENCE [LARGE SCALE GENOMIC DNA]</scope>
    <source>
        <strain evidence="12">rifampicinis</strain>
    </source>
</reference>
<dbReference type="InterPro" id="IPR049278">
    <property type="entry name" value="MS_channel_C"/>
</dbReference>
<dbReference type="KEGG" id="pmet:G4Y79_23310"/>
<evidence type="ECO:0000313" key="12">
    <source>
        <dbReference type="Proteomes" id="UP000594468"/>
    </source>
</evidence>
<dbReference type="SUPFAM" id="SSF50182">
    <property type="entry name" value="Sm-like ribonucleoproteins"/>
    <property type="match status" value="1"/>
</dbReference>
<dbReference type="PANTHER" id="PTHR30566:SF5">
    <property type="entry name" value="MECHANOSENSITIVE ION CHANNEL PROTEIN 1, MITOCHONDRIAL-RELATED"/>
    <property type="match status" value="1"/>
</dbReference>
<keyword evidence="6 8" id="KW-0472">Membrane</keyword>
<organism evidence="11 12">
    <name type="scientific">Phototrophicus methaneseepsis</name>
    <dbReference type="NCBI Taxonomy" id="2710758"/>
    <lineage>
        <taxon>Bacteria</taxon>
        <taxon>Bacillati</taxon>
        <taxon>Chloroflexota</taxon>
        <taxon>Candidatus Thermofontia</taxon>
        <taxon>Phototrophicales</taxon>
        <taxon>Phototrophicaceae</taxon>
        <taxon>Phototrophicus</taxon>
    </lineage>
</organism>
<evidence type="ECO:0000256" key="8">
    <source>
        <dbReference type="SAM" id="Phobius"/>
    </source>
</evidence>
<dbReference type="RefSeq" id="WP_195170650.1">
    <property type="nucleotide sequence ID" value="NZ_CP062983.1"/>
</dbReference>
<dbReference type="Pfam" id="PF21082">
    <property type="entry name" value="MS_channel_3rd"/>
    <property type="match status" value="1"/>
</dbReference>
<feature type="transmembrane region" description="Helical" evidence="8">
    <location>
        <begin position="71"/>
        <end position="90"/>
    </location>
</feature>
<feature type="transmembrane region" description="Helical" evidence="8">
    <location>
        <begin position="20"/>
        <end position="37"/>
    </location>
</feature>
<dbReference type="PANTHER" id="PTHR30566">
    <property type="entry name" value="YNAI-RELATED MECHANOSENSITIVE ION CHANNEL"/>
    <property type="match status" value="1"/>
</dbReference>
<evidence type="ECO:0000256" key="4">
    <source>
        <dbReference type="ARBA" id="ARBA00022692"/>
    </source>
</evidence>
<accession>A0A7S8E8Z8</accession>
<gene>
    <name evidence="11" type="ORF">G4Y79_23310</name>
</gene>
<feature type="transmembrane region" description="Helical" evidence="8">
    <location>
        <begin position="140"/>
        <end position="160"/>
    </location>
</feature>